<dbReference type="EMBL" id="JAFLWD010000020">
    <property type="protein sequence ID" value="MBO0440544.1"/>
    <property type="molecule type" value="Genomic_DNA"/>
</dbReference>
<dbReference type="Proteomes" id="UP000664632">
    <property type="component" value="Unassembled WGS sequence"/>
</dbReference>
<sequence length="98" mass="11570">MEKKESSQMINSDFDYLSYWNKGLKRPLSNKEYEELLSQQQRYEQAKKDNHCQACGFANKGSVIISEKGDYGFLMHFGMWSCQKTYQRCSYCGEKNPR</sequence>
<evidence type="ECO:0000313" key="1">
    <source>
        <dbReference type="EMBL" id="MBO0440544.1"/>
    </source>
</evidence>
<keyword evidence="2" id="KW-1185">Reference proteome</keyword>
<organism evidence="1 2">
    <name type="scientific">Candidatus Enterococcus ikei</name>
    <dbReference type="NCBI Taxonomy" id="2815326"/>
    <lineage>
        <taxon>Bacteria</taxon>
        <taxon>Bacillati</taxon>
        <taxon>Bacillota</taxon>
        <taxon>Bacilli</taxon>
        <taxon>Lactobacillales</taxon>
        <taxon>Enterococcaceae</taxon>
        <taxon>Enterococcus</taxon>
    </lineage>
</organism>
<name>A0ABS3H1I1_9ENTE</name>
<dbReference type="RefSeq" id="WP_207112594.1">
    <property type="nucleotide sequence ID" value="NZ_JAFLWD010000020.1"/>
</dbReference>
<accession>A0ABS3H1I1</accession>
<comment type="caution">
    <text evidence="1">The sequence shown here is derived from an EMBL/GenBank/DDBJ whole genome shotgun (WGS) entry which is preliminary data.</text>
</comment>
<reference evidence="1 2" key="1">
    <citation type="submission" date="2021-03" db="EMBL/GenBank/DDBJ databases">
        <title>Enterococcal diversity collection.</title>
        <authorList>
            <person name="Gilmore M.S."/>
            <person name="Schwartzman J."/>
            <person name="Van Tyne D."/>
            <person name="Martin M."/>
            <person name="Earl A.M."/>
            <person name="Manson A.L."/>
            <person name="Straub T."/>
            <person name="Salamzade R."/>
            <person name="Saavedra J."/>
            <person name="Lebreton F."/>
            <person name="Prichula J."/>
            <person name="Schaufler K."/>
            <person name="Gaca A."/>
            <person name="Sgardioli B."/>
            <person name="Wagenaar J."/>
            <person name="Strong T."/>
        </authorList>
    </citation>
    <scope>NUCLEOTIDE SEQUENCE [LARGE SCALE GENOMIC DNA]</scope>
    <source>
        <strain evidence="1 2">DIV0869a</strain>
    </source>
</reference>
<gene>
    <name evidence="1" type="ORF">JZO69_09240</name>
</gene>
<evidence type="ECO:0000313" key="2">
    <source>
        <dbReference type="Proteomes" id="UP000664632"/>
    </source>
</evidence>
<proteinExistence type="predicted"/>
<protein>
    <submittedName>
        <fullName evidence="1">Uncharacterized protein</fullName>
    </submittedName>
</protein>